<dbReference type="EMBL" id="BAABIS010000001">
    <property type="protein sequence ID" value="GAA4879227.1"/>
    <property type="molecule type" value="Genomic_DNA"/>
</dbReference>
<gene>
    <name evidence="1" type="ORF">GCM10023235_69290</name>
</gene>
<keyword evidence="2" id="KW-1185">Reference proteome</keyword>
<reference evidence="2" key="1">
    <citation type="journal article" date="2019" name="Int. J. Syst. Evol. Microbiol.">
        <title>The Global Catalogue of Microorganisms (GCM) 10K type strain sequencing project: providing services to taxonomists for standard genome sequencing and annotation.</title>
        <authorList>
            <consortium name="The Broad Institute Genomics Platform"/>
            <consortium name="The Broad Institute Genome Sequencing Center for Infectious Disease"/>
            <person name="Wu L."/>
            <person name="Ma J."/>
        </authorList>
    </citation>
    <scope>NUCLEOTIDE SEQUENCE [LARGE SCALE GENOMIC DNA]</scope>
    <source>
        <strain evidence="2">JCM 13006</strain>
    </source>
</reference>
<evidence type="ECO:0000313" key="1">
    <source>
        <dbReference type="EMBL" id="GAA4879227.1"/>
    </source>
</evidence>
<evidence type="ECO:0000313" key="2">
    <source>
        <dbReference type="Proteomes" id="UP001501752"/>
    </source>
</evidence>
<sequence>MPTATLPVDVDAAQLDELFDLDVRIEVTETGAEAGFTSFGCSLTCSSCVPSTCYC</sequence>
<proteinExistence type="predicted"/>
<name>A0ABP9EK99_9ACTN</name>
<accession>A0ABP9EK99</accession>
<dbReference type="RefSeq" id="WP_345700858.1">
    <property type="nucleotide sequence ID" value="NZ_BAABIS010000001.1"/>
</dbReference>
<protein>
    <submittedName>
        <fullName evidence="1">Uncharacterized protein</fullName>
    </submittedName>
</protein>
<organism evidence="1 2">
    <name type="scientific">Kitasatospora terrestris</name>
    <dbReference type="NCBI Taxonomy" id="258051"/>
    <lineage>
        <taxon>Bacteria</taxon>
        <taxon>Bacillati</taxon>
        <taxon>Actinomycetota</taxon>
        <taxon>Actinomycetes</taxon>
        <taxon>Kitasatosporales</taxon>
        <taxon>Streptomycetaceae</taxon>
        <taxon>Kitasatospora</taxon>
    </lineage>
</organism>
<dbReference type="Proteomes" id="UP001501752">
    <property type="component" value="Unassembled WGS sequence"/>
</dbReference>
<comment type="caution">
    <text evidence="1">The sequence shown here is derived from an EMBL/GenBank/DDBJ whole genome shotgun (WGS) entry which is preliminary data.</text>
</comment>